<dbReference type="Gene3D" id="3.40.50.1240">
    <property type="entry name" value="Phosphoglycerate mutase-like"/>
    <property type="match status" value="1"/>
</dbReference>
<accession>A0A8J8NJR5</accession>
<organism evidence="1 2">
    <name type="scientific">Halteria grandinella</name>
    <dbReference type="NCBI Taxonomy" id="5974"/>
    <lineage>
        <taxon>Eukaryota</taxon>
        <taxon>Sar</taxon>
        <taxon>Alveolata</taxon>
        <taxon>Ciliophora</taxon>
        <taxon>Intramacronucleata</taxon>
        <taxon>Spirotrichea</taxon>
        <taxon>Stichotrichia</taxon>
        <taxon>Sporadotrichida</taxon>
        <taxon>Halteriidae</taxon>
        <taxon>Halteria</taxon>
    </lineage>
</organism>
<protein>
    <recommendedName>
        <fullName evidence="3">Histidine phosphatase family protein</fullName>
    </recommendedName>
</protein>
<dbReference type="InterPro" id="IPR051710">
    <property type="entry name" value="Phosphatase_SH3-domain"/>
</dbReference>
<dbReference type="SUPFAM" id="SSF53254">
    <property type="entry name" value="Phosphoglycerate mutase-like"/>
    <property type="match status" value="1"/>
</dbReference>
<name>A0A8J8NJR5_HALGN</name>
<dbReference type="Pfam" id="PF00300">
    <property type="entry name" value="His_Phos_1"/>
    <property type="match status" value="1"/>
</dbReference>
<dbReference type="PANTHER" id="PTHR16469">
    <property type="entry name" value="UBIQUITIN-ASSOCIATED AND SH3 DOMAIN-CONTAINING BA-RELATED"/>
    <property type="match status" value="1"/>
</dbReference>
<evidence type="ECO:0008006" key="3">
    <source>
        <dbReference type="Google" id="ProtNLM"/>
    </source>
</evidence>
<evidence type="ECO:0000313" key="2">
    <source>
        <dbReference type="Proteomes" id="UP000785679"/>
    </source>
</evidence>
<dbReference type="CDD" id="cd07067">
    <property type="entry name" value="HP_PGM_like"/>
    <property type="match status" value="1"/>
</dbReference>
<dbReference type="InterPro" id="IPR013078">
    <property type="entry name" value="His_Pase_superF_clade-1"/>
</dbReference>
<reference evidence="1" key="1">
    <citation type="submission" date="2019-06" db="EMBL/GenBank/DDBJ databases">
        <authorList>
            <person name="Zheng W."/>
        </authorList>
    </citation>
    <scope>NUCLEOTIDE SEQUENCE</scope>
    <source>
        <strain evidence="1">QDHG01</strain>
    </source>
</reference>
<dbReference type="AlphaFoldDB" id="A0A8J8NJR5"/>
<dbReference type="PANTHER" id="PTHR16469:SF27">
    <property type="entry name" value="UBIQUITIN-ASSOCIATED AND SH3 DOMAIN-CONTAINING BA-RELATED"/>
    <property type="match status" value="1"/>
</dbReference>
<evidence type="ECO:0000313" key="1">
    <source>
        <dbReference type="EMBL" id="TNV76018.1"/>
    </source>
</evidence>
<sequence>MEIFKRVQKSQGVPDPTGKGTCQVIFIRHGERADLAPEKGVAYDVKNDPPLTDLGIKQAQHTGQWLRNYIMEQKFDEIVIECSPFIRTMQTASHIAQSIKHPCVTVKYQYSEWLYPIFYHTNPILELYVRNRPAEEIQKTFLNGQQFTHNDEEGFNKTAQIYPEGDLFTNIERIFPTCQQLLNQYENSGKRVLHLVATHAATVKGFTQAFSGKFRKEWCHFCAFSGIEIEGKKWRLIFDEDDRHIKGINLDERAKL</sequence>
<dbReference type="OrthoDB" id="302430at2759"/>
<comment type="caution">
    <text evidence="1">The sequence shown here is derived from an EMBL/GenBank/DDBJ whole genome shotgun (WGS) entry which is preliminary data.</text>
</comment>
<dbReference type="InterPro" id="IPR029033">
    <property type="entry name" value="His_PPase_superfam"/>
</dbReference>
<dbReference type="EMBL" id="RRYP01014360">
    <property type="protein sequence ID" value="TNV76018.1"/>
    <property type="molecule type" value="Genomic_DNA"/>
</dbReference>
<gene>
    <name evidence="1" type="ORF">FGO68_gene2757</name>
</gene>
<keyword evidence="2" id="KW-1185">Reference proteome</keyword>
<dbReference type="SMART" id="SM00855">
    <property type="entry name" value="PGAM"/>
    <property type="match status" value="1"/>
</dbReference>
<proteinExistence type="predicted"/>
<dbReference type="Proteomes" id="UP000785679">
    <property type="component" value="Unassembled WGS sequence"/>
</dbReference>